<feature type="transmembrane region" description="Helical" evidence="1">
    <location>
        <begin position="280"/>
        <end position="299"/>
    </location>
</feature>
<dbReference type="GO" id="GO:0016746">
    <property type="term" value="F:acyltransferase activity"/>
    <property type="evidence" value="ECO:0007669"/>
    <property type="project" value="UniProtKB-KW"/>
</dbReference>
<keyword evidence="1" id="KW-0472">Membrane</keyword>
<dbReference type="RefSeq" id="WP_289586598.1">
    <property type="nucleotide sequence ID" value="NZ_JAUDDW010000046.1"/>
</dbReference>
<evidence type="ECO:0000259" key="2">
    <source>
        <dbReference type="Pfam" id="PF01757"/>
    </source>
</evidence>
<sequence length="360" mass="41803">MNRRNLTLDLYRIVAAALILLIHTSMISDGNGVHYNSYYFFIAISISRFCVPIFMVITGYYFFKNPTLMRKKRTLKSIIWLWGIWLVVYSPVGLYKLFKLPFEQALKAILEVFFQSSLSYGGSWYLVAVFWGIVIVDYLRKKRLMVISVVISVIIFILDCLNSTYYNLFSPFSNFAKPGEFCLTFLTGIVWITLSYYISKYSDALIKKCTNWLVLIISIGLPISEFLILYTIVPNYPLHSNNGATESFLTLPIAVTCIFTFLIGHPIYINRQKAIYFRNVATLMYFIQFGIVNISIHLFKYVGSINLLFWVDLFTVVLLSNLIFLISKCGFLTWLRLLYTAPLKFYNYEEKDLGESDEQE</sequence>
<feature type="transmembrane region" description="Helical" evidence="1">
    <location>
        <begin position="75"/>
        <end position="98"/>
    </location>
</feature>
<dbReference type="EMBL" id="JAUDDW010000046">
    <property type="protein sequence ID" value="MDM8267237.1"/>
    <property type="molecule type" value="Genomic_DNA"/>
</dbReference>
<feature type="transmembrane region" description="Helical" evidence="1">
    <location>
        <begin position="118"/>
        <end position="139"/>
    </location>
</feature>
<feature type="domain" description="Acyltransferase 3" evidence="2">
    <location>
        <begin position="7"/>
        <end position="321"/>
    </location>
</feature>
<comment type="caution">
    <text evidence="3">The sequence shown here is derived from an EMBL/GenBank/DDBJ whole genome shotgun (WGS) entry which is preliminary data.</text>
</comment>
<keyword evidence="3" id="KW-0808">Transferase</keyword>
<dbReference type="Proteomes" id="UP001529343">
    <property type="component" value="Unassembled WGS sequence"/>
</dbReference>
<gene>
    <name evidence="3" type="ORF">QUW44_08895</name>
</gene>
<keyword evidence="4" id="KW-1185">Reference proteome</keyword>
<feature type="transmembrane region" description="Helical" evidence="1">
    <location>
        <begin position="248"/>
        <end position="268"/>
    </location>
</feature>
<accession>A0ABT7UZV3</accession>
<feature type="transmembrane region" description="Helical" evidence="1">
    <location>
        <begin position="38"/>
        <end position="63"/>
    </location>
</feature>
<keyword evidence="3" id="KW-0012">Acyltransferase</keyword>
<keyword evidence="1" id="KW-0812">Transmembrane</keyword>
<dbReference type="InterPro" id="IPR002656">
    <property type="entry name" value="Acyl_transf_3_dom"/>
</dbReference>
<name>A0ABT7UZV3_9LACO</name>
<feature type="transmembrane region" description="Helical" evidence="1">
    <location>
        <begin position="305"/>
        <end position="326"/>
    </location>
</feature>
<dbReference type="Pfam" id="PF01757">
    <property type="entry name" value="Acyl_transf_3"/>
    <property type="match status" value="1"/>
</dbReference>
<feature type="transmembrane region" description="Helical" evidence="1">
    <location>
        <begin position="9"/>
        <end position="26"/>
    </location>
</feature>
<protein>
    <submittedName>
        <fullName evidence="3">Acyltransferase family protein</fullName>
    </submittedName>
</protein>
<feature type="transmembrane region" description="Helical" evidence="1">
    <location>
        <begin position="210"/>
        <end position="233"/>
    </location>
</feature>
<evidence type="ECO:0000313" key="4">
    <source>
        <dbReference type="Proteomes" id="UP001529343"/>
    </source>
</evidence>
<feature type="transmembrane region" description="Helical" evidence="1">
    <location>
        <begin position="178"/>
        <end position="198"/>
    </location>
</feature>
<keyword evidence="1" id="KW-1133">Transmembrane helix</keyword>
<organism evidence="3 4">
    <name type="scientific">Limosilactobacillus pontis</name>
    <dbReference type="NCBI Taxonomy" id="35787"/>
    <lineage>
        <taxon>Bacteria</taxon>
        <taxon>Bacillati</taxon>
        <taxon>Bacillota</taxon>
        <taxon>Bacilli</taxon>
        <taxon>Lactobacillales</taxon>
        <taxon>Lactobacillaceae</taxon>
        <taxon>Limosilactobacillus</taxon>
    </lineage>
</organism>
<reference evidence="4" key="1">
    <citation type="submission" date="2023-06" db="EMBL/GenBank/DDBJ databases">
        <title>Identification and characterization of horizontal gene transfer across gut microbiota members of farm animals based on homology search.</title>
        <authorList>
            <person name="Zeman M."/>
            <person name="Kubasova T."/>
            <person name="Jahodarova E."/>
            <person name="Nykrynova M."/>
            <person name="Rychlik I."/>
        </authorList>
    </citation>
    <scope>NUCLEOTIDE SEQUENCE [LARGE SCALE GENOMIC DNA]</scope>
    <source>
        <strain evidence="4">161_Gplus</strain>
    </source>
</reference>
<evidence type="ECO:0000256" key="1">
    <source>
        <dbReference type="SAM" id="Phobius"/>
    </source>
</evidence>
<feature type="transmembrane region" description="Helical" evidence="1">
    <location>
        <begin position="146"/>
        <end position="166"/>
    </location>
</feature>
<proteinExistence type="predicted"/>
<evidence type="ECO:0000313" key="3">
    <source>
        <dbReference type="EMBL" id="MDM8267237.1"/>
    </source>
</evidence>